<feature type="transmembrane region" description="Helical" evidence="2">
    <location>
        <begin position="75"/>
        <end position="96"/>
    </location>
</feature>
<keyword evidence="1" id="KW-0175">Coiled coil</keyword>
<feature type="transmembrane region" description="Helical" evidence="2">
    <location>
        <begin position="42"/>
        <end position="63"/>
    </location>
</feature>
<evidence type="ECO:0000256" key="2">
    <source>
        <dbReference type="SAM" id="Phobius"/>
    </source>
</evidence>
<accession>A0ABS3ZMH1</accession>
<comment type="caution">
    <text evidence="3">The sequence shown here is derived from an EMBL/GenBank/DDBJ whole genome shotgun (WGS) entry which is preliminary data.</text>
</comment>
<keyword evidence="4" id="KW-1185">Reference proteome</keyword>
<feature type="coiled-coil region" evidence="1">
    <location>
        <begin position="223"/>
        <end position="294"/>
    </location>
</feature>
<protein>
    <recommendedName>
        <fullName evidence="5">GHKL domain-containing protein</fullName>
    </recommendedName>
</protein>
<name>A0ABS3ZMH1_9FIRM</name>
<evidence type="ECO:0000313" key="3">
    <source>
        <dbReference type="EMBL" id="MBP0058528.1"/>
    </source>
</evidence>
<feature type="transmembrane region" description="Helical" evidence="2">
    <location>
        <begin position="162"/>
        <end position="182"/>
    </location>
</feature>
<keyword evidence="2" id="KW-1133">Transmembrane helix</keyword>
<dbReference type="RefSeq" id="WP_209294099.1">
    <property type="nucleotide sequence ID" value="NZ_JAFIQO010000235.1"/>
</dbReference>
<gene>
    <name evidence="3" type="ORF">JYQ75_14275</name>
</gene>
<organism evidence="3 4">
    <name type="scientific">Anaerobutyricum soehngenii</name>
    <dbReference type="NCBI Taxonomy" id="105843"/>
    <lineage>
        <taxon>Bacteria</taxon>
        <taxon>Bacillati</taxon>
        <taxon>Bacillota</taxon>
        <taxon>Clostridia</taxon>
        <taxon>Lachnospirales</taxon>
        <taxon>Lachnospiraceae</taxon>
        <taxon>Anaerobutyricum</taxon>
    </lineage>
</organism>
<keyword evidence="2" id="KW-0472">Membrane</keyword>
<feature type="transmembrane region" description="Helical" evidence="2">
    <location>
        <begin position="128"/>
        <end position="150"/>
    </location>
</feature>
<dbReference type="EMBL" id="JAFIQO010000235">
    <property type="protein sequence ID" value="MBP0058528.1"/>
    <property type="molecule type" value="Genomic_DNA"/>
</dbReference>
<keyword evidence="2" id="KW-0812">Transmembrane</keyword>
<reference evidence="3 4" key="1">
    <citation type="submission" date="2021-02" db="EMBL/GenBank/DDBJ databases">
        <title>Lactate utilizing bacteria of the human gut.</title>
        <authorList>
            <person name="Sheridan P.O."/>
        </authorList>
    </citation>
    <scope>NUCLEOTIDE SEQUENCE [LARGE SCALE GENOMIC DNA]</scope>
    <source>
        <strain evidence="3 4">HTF-83D</strain>
    </source>
</reference>
<proteinExistence type="predicted"/>
<feature type="transmembrane region" description="Helical" evidence="2">
    <location>
        <begin position="194"/>
        <end position="215"/>
    </location>
</feature>
<dbReference type="Proteomes" id="UP001315001">
    <property type="component" value="Unassembled WGS sequence"/>
</dbReference>
<feature type="transmembrane region" description="Helical" evidence="2">
    <location>
        <begin position="16"/>
        <end position="35"/>
    </location>
</feature>
<evidence type="ECO:0008006" key="5">
    <source>
        <dbReference type="Google" id="ProtNLM"/>
    </source>
</evidence>
<evidence type="ECO:0000256" key="1">
    <source>
        <dbReference type="SAM" id="Coils"/>
    </source>
</evidence>
<sequence>MSIGMILHLLAQDRTMLIEAILGNILNCIVVYTLFGKRKYDWFFPAACAVRYIFYNIGLLSIWNAMYGTQNWYKITMSTCATATALILVIITAILWKEPLSKVMVGVFAAECINDGILYQGMKVKLPIIQECFLVVFIFTVLYFIVRPLLKKYRTYIIKHEVICLTLIFTFFIAGWLSNILYNTSASLHQKPMYLLATSLLIGGGIALGITFVIYTRSVFQKKKELKQNTKQMEHYYQEIQNQIKELDDFKEIAEGTLNELSELTQSLSHKEKKKQVETYITNLKTRYQNLEQLFFCEDYLIDGILTDFAAFCRKQKIEADILFQNYHRGNIKSEDSVAILLKLIEYAKQAAKVKLHAAAIKNQLVYSVELKEQPISERKIKISPKEFKKYVKKYDGEVSIEEEGGTVRIILGLKR</sequence>
<evidence type="ECO:0000313" key="4">
    <source>
        <dbReference type="Proteomes" id="UP001315001"/>
    </source>
</evidence>